<dbReference type="AlphaFoldDB" id="A0A4Q2JW38"/>
<organism evidence="2 3">
    <name type="scientific">Agromyces fucosus</name>
    <dbReference type="NCBI Taxonomy" id="41985"/>
    <lineage>
        <taxon>Bacteria</taxon>
        <taxon>Bacillati</taxon>
        <taxon>Actinomycetota</taxon>
        <taxon>Actinomycetes</taxon>
        <taxon>Micrococcales</taxon>
        <taxon>Microbacteriaceae</taxon>
        <taxon>Agromyces</taxon>
    </lineage>
</organism>
<dbReference type="OrthoDB" id="5621159at2"/>
<dbReference type="SMART" id="SM00327">
    <property type="entry name" value="VWA"/>
    <property type="match status" value="1"/>
</dbReference>
<sequence length="577" mass="61205">MSRRSEREQSRKRRRRTSSIIAAAIVTAVLVGSAGAVGTAWATGGLDDWIDPVPECTVPVELTVVADRAIAATVQAVATEYDAGESACSHTEVLAQESADTAAVLASGNATEVDAWIPDSPVWLVRMSSMARSLGRPVPDIALERSIATSPVVFAAPVSRAEEFAGRELSWKGLLGAEFPALLPDPEASSASLNALQSLESRVEITQPRQFQNAMVRLNGEVPSNADAAFAALSVSAPGTVAIASEQQLALHNRKAGAEPLLALYPSDGSLALSYPFLRLLDESELAKHLRDGEQADESDPEAIELVRRAHELDALKIALWNAKDRFATDGFRDGRGGGELEQDGVVEAPVEVSSAAASAQVAILRTWGLVSVRSRILTVIDLSGSMEEPTVSGQRRIDVLQQAAATTLAQFSGQVDLGVWGFSTLRAGEQDWEWLAPIDRLSNDSHKQLVTDVIGSLPARLGGATGLYDTTLAAVQSVREQYDPEKVNSVLLLTDGRNEDENGISGEQLLAELAALDDPARPVPVTLVGIGPDTDLDAMRRIAEATGGAAYSAARPEDLTVVLTDALSQRACRPNC</sequence>
<comment type="caution">
    <text evidence="2">The sequence shown here is derived from an EMBL/GenBank/DDBJ whole genome shotgun (WGS) entry which is preliminary data.</text>
</comment>
<name>A0A4Q2JW38_9MICO</name>
<evidence type="ECO:0000313" key="3">
    <source>
        <dbReference type="Proteomes" id="UP000292935"/>
    </source>
</evidence>
<protein>
    <submittedName>
        <fullName evidence="2">VWA domain-containing protein</fullName>
    </submittedName>
</protein>
<dbReference type="PANTHER" id="PTHR10579:SF43">
    <property type="entry name" value="ZINC FINGER (C3HC4-TYPE RING FINGER) FAMILY PROTEIN"/>
    <property type="match status" value="1"/>
</dbReference>
<dbReference type="EMBL" id="SDPO01000001">
    <property type="protein sequence ID" value="RXZ50897.1"/>
    <property type="molecule type" value="Genomic_DNA"/>
</dbReference>
<keyword evidence="3" id="KW-1185">Reference proteome</keyword>
<dbReference type="SUPFAM" id="SSF53300">
    <property type="entry name" value="vWA-like"/>
    <property type="match status" value="1"/>
</dbReference>
<evidence type="ECO:0000313" key="2">
    <source>
        <dbReference type="EMBL" id="RXZ50897.1"/>
    </source>
</evidence>
<dbReference type="Pfam" id="PF13531">
    <property type="entry name" value="SBP_bac_11"/>
    <property type="match status" value="1"/>
</dbReference>
<dbReference type="Proteomes" id="UP000292935">
    <property type="component" value="Unassembled WGS sequence"/>
</dbReference>
<reference evidence="2 3" key="1">
    <citation type="submission" date="2019-01" db="EMBL/GenBank/DDBJ databases">
        <authorList>
            <person name="Li J."/>
        </authorList>
    </citation>
    <scope>NUCLEOTIDE SEQUENCE [LARGE SCALE GENOMIC DNA]</scope>
    <source>
        <strain evidence="2 3">CCUG 35506</strain>
    </source>
</reference>
<feature type="domain" description="VWFA" evidence="1">
    <location>
        <begin position="376"/>
        <end position="572"/>
    </location>
</feature>
<accession>A0A4Q2JW38</accession>
<proteinExistence type="predicted"/>
<dbReference type="Pfam" id="PF13768">
    <property type="entry name" value="VWA_3"/>
    <property type="match status" value="1"/>
</dbReference>
<dbReference type="PROSITE" id="PS50234">
    <property type="entry name" value="VWFA"/>
    <property type="match status" value="1"/>
</dbReference>
<dbReference type="Gene3D" id="3.40.50.410">
    <property type="entry name" value="von Willebrand factor, type A domain"/>
    <property type="match status" value="1"/>
</dbReference>
<dbReference type="InterPro" id="IPR002035">
    <property type="entry name" value="VWF_A"/>
</dbReference>
<dbReference type="InterPro" id="IPR051266">
    <property type="entry name" value="CLCR"/>
</dbReference>
<evidence type="ECO:0000259" key="1">
    <source>
        <dbReference type="PROSITE" id="PS50234"/>
    </source>
</evidence>
<dbReference type="InterPro" id="IPR036465">
    <property type="entry name" value="vWFA_dom_sf"/>
</dbReference>
<dbReference type="PANTHER" id="PTHR10579">
    <property type="entry name" value="CALCIUM-ACTIVATED CHLORIDE CHANNEL REGULATOR"/>
    <property type="match status" value="1"/>
</dbReference>
<gene>
    <name evidence="2" type="ORF">ESP57_03645</name>
</gene>
<dbReference type="RefSeq" id="WP_129230570.1">
    <property type="nucleotide sequence ID" value="NZ_SDPO01000001.1"/>
</dbReference>